<dbReference type="InterPro" id="IPR001874">
    <property type="entry name" value="DHquinase_II"/>
</dbReference>
<keyword evidence="2" id="KW-0456">Lyase</keyword>
<dbReference type="EC" id="4.2.1.10" evidence="1"/>
<dbReference type="NCBIfam" id="TIGR01088">
    <property type="entry name" value="aroQ"/>
    <property type="match status" value="1"/>
</dbReference>
<dbReference type="PROSITE" id="PS01029">
    <property type="entry name" value="DEHYDROQUINASE_II"/>
    <property type="match status" value="1"/>
</dbReference>
<dbReference type="InterPro" id="IPR018509">
    <property type="entry name" value="DHquinase_II_CS"/>
</dbReference>
<dbReference type="PIRSF" id="PIRSF001399">
    <property type="entry name" value="DHquinase_II"/>
    <property type="match status" value="1"/>
</dbReference>
<dbReference type="NCBIfam" id="NF003807">
    <property type="entry name" value="PRK05395.1-4"/>
    <property type="match status" value="1"/>
</dbReference>
<dbReference type="NCBIfam" id="NF003805">
    <property type="entry name" value="PRK05395.1-2"/>
    <property type="match status" value="1"/>
</dbReference>
<accession>A0A382K3Q0</accession>
<dbReference type="AlphaFoldDB" id="A0A382K3Q0"/>
<dbReference type="NCBIfam" id="NF003806">
    <property type="entry name" value="PRK05395.1-3"/>
    <property type="match status" value="1"/>
</dbReference>
<organism evidence="3">
    <name type="scientific">marine metagenome</name>
    <dbReference type="NCBI Taxonomy" id="408172"/>
    <lineage>
        <taxon>unclassified sequences</taxon>
        <taxon>metagenomes</taxon>
        <taxon>ecological metagenomes</taxon>
    </lineage>
</organism>
<dbReference type="SUPFAM" id="SSF52304">
    <property type="entry name" value="Type II 3-dehydroquinate dehydratase"/>
    <property type="match status" value="1"/>
</dbReference>
<name>A0A382K3Q0_9ZZZZ</name>
<dbReference type="PANTHER" id="PTHR21272:SF3">
    <property type="entry name" value="CATABOLIC 3-DEHYDROQUINASE"/>
    <property type="match status" value="1"/>
</dbReference>
<dbReference type="GO" id="GO:0003855">
    <property type="term" value="F:3-dehydroquinate dehydratase activity"/>
    <property type="evidence" value="ECO:0007669"/>
    <property type="project" value="UniProtKB-EC"/>
</dbReference>
<dbReference type="PANTHER" id="PTHR21272">
    <property type="entry name" value="CATABOLIC 3-DEHYDROQUINASE"/>
    <property type="match status" value="1"/>
</dbReference>
<reference evidence="3" key="1">
    <citation type="submission" date="2018-05" db="EMBL/GenBank/DDBJ databases">
        <authorList>
            <person name="Lanie J.A."/>
            <person name="Ng W.-L."/>
            <person name="Kazmierczak K.M."/>
            <person name="Andrzejewski T.M."/>
            <person name="Davidsen T.M."/>
            <person name="Wayne K.J."/>
            <person name="Tettelin H."/>
            <person name="Glass J.I."/>
            <person name="Rusch D."/>
            <person name="Podicherti R."/>
            <person name="Tsui H.-C.T."/>
            <person name="Winkler M.E."/>
        </authorList>
    </citation>
    <scope>NUCLEOTIDE SEQUENCE</scope>
</reference>
<dbReference type="HAMAP" id="MF_00169">
    <property type="entry name" value="AroQ"/>
    <property type="match status" value="1"/>
</dbReference>
<dbReference type="InterPro" id="IPR036441">
    <property type="entry name" value="DHquinase_II_sf"/>
</dbReference>
<gene>
    <name evidence="3" type="ORF">METZ01_LOCUS271643</name>
</gene>
<dbReference type="GO" id="GO:0019631">
    <property type="term" value="P:quinate catabolic process"/>
    <property type="evidence" value="ECO:0007669"/>
    <property type="project" value="TreeGrafter"/>
</dbReference>
<dbReference type="Gene3D" id="3.40.50.9100">
    <property type="entry name" value="Dehydroquinase, class II"/>
    <property type="match status" value="1"/>
</dbReference>
<evidence type="ECO:0000313" key="3">
    <source>
        <dbReference type="EMBL" id="SVC18789.1"/>
    </source>
</evidence>
<proteinExistence type="inferred from homology"/>
<protein>
    <recommendedName>
        <fullName evidence="1">3-dehydroquinate dehydratase</fullName>
        <ecNumber evidence="1">4.2.1.10</ecNumber>
    </recommendedName>
</protein>
<dbReference type="Pfam" id="PF01220">
    <property type="entry name" value="DHquinase_II"/>
    <property type="match status" value="1"/>
</dbReference>
<dbReference type="EMBL" id="UINC01078075">
    <property type="protein sequence ID" value="SVC18789.1"/>
    <property type="molecule type" value="Genomic_DNA"/>
</dbReference>
<evidence type="ECO:0000256" key="1">
    <source>
        <dbReference type="ARBA" id="ARBA00012060"/>
    </source>
</evidence>
<sequence>MKNAVIIINGPNLNMLGEREPDVYGSETLADIEQTCLACAKSLGLKLDFRQSNSEGEIVEWVQESSKLFAAIIINAGAYTHTSIAIHDALKGSGLPIFEVHLSNIFQREDFRHDSYIANVAKGVICGFGSQGYEFALNATAKYL</sequence>
<evidence type="ECO:0000256" key="2">
    <source>
        <dbReference type="ARBA" id="ARBA00023239"/>
    </source>
</evidence>
<dbReference type="CDD" id="cd00466">
    <property type="entry name" value="DHQase_II"/>
    <property type="match status" value="1"/>
</dbReference>